<organism evidence="1 2">
    <name type="scientific">Pectinatus brassicae</name>
    <dbReference type="NCBI Taxonomy" id="862415"/>
    <lineage>
        <taxon>Bacteria</taxon>
        <taxon>Bacillati</taxon>
        <taxon>Bacillota</taxon>
        <taxon>Negativicutes</taxon>
        <taxon>Selenomonadales</taxon>
        <taxon>Selenomonadaceae</taxon>
        <taxon>Pectinatus</taxon>
    </lineage>
</organism>
<dbReference type="RefSeq" id="WP_183863467.1">
    <property type="nucleotide sequence ID" value="NZ_JACHFH010000059.1"/>
</dbReference>
<evidence type="ECO:0000313" key="1">
    <source>
        <dbReference type="EMBL" id="MBB5337562.1"/>
    </source>
</evidence>
<name>A0A840UTV6_9FIRM</name>
<accession>A0A840UTV6</accession>
<reference evidence="1 2" key="1">
    <citation type="submission" date="2020-08" db="EMBL/GenBank/DDBJ databases">
        <title>Genomic Encyclopedia of Type Strains, Phase IV (KMG-IV): sequencing the most valuable type-strain genomes for metagenomic binning, comparative biology and taxonomic classification.</title>
        <authorList>
            <person name="Goeker M."/>
        </authorList>
    </citation>
    <scope>NUCLEOTIDE SEQUENCE [LARGE SCALE GENOMIC DNA]</scope>
    <source>
        <strain evidence="1 2">DSM 24661</strain>
    </source>
</reference>
<proteinExistence type="predicted"/>
<evidence type="ECO:0000313" key="2">
    <source>
        <dbReference type="Proteomes" id="UP000559117"/>
    </source>
</evidence>
<dbReference type="AlphaFoldDB" id="A0A840UTV6"/>
<protein>
    <submittedName>
        <fullName evidence="1">tRNA isopentenyl-2-thiomethyl-A-37 hydroxylase MiaE</fullName>
    </submittedName>
</protein>
<sequence length="52" mass="5771">MMDERKKAELETMEIIEAIRNGKNPNVLLVAAQSYAKGLLDGAKLERSQQPA</sequence>
<dbReference type="EMBL" id="JACHFH010000059">
    <property type="protein sequence ID" value="MBB5337562.1"/>
    <property type="molecule type" value="Genomic_DNA"/>
</dbReference>
<gene>
    <name evidence="1" type="ORF">HNR32_002724</name>
</gene>
<dbReference type="Proteomes" id="UP000559117">
    <property type="component" value="Unassembled WGS sequence"/>
</dbReference>
<keyword evidence="2" id="KW-1185">Reference proteome</keyword>
<comment type="caution">
    <text evidence="1">The sequence shown here is derived from an EMBL/GenBank/DDBJ whole genome shotgun (WGS) entry which is preliminary data.</text>
</comment>